<dbReference type="AlphaFoldDB" id="A0A3Q2PJT1"/>
<dbReference type="Ensembl" id="ENSFHET00000020437.1">
    <property type="protein sequence ID" value="ENSFHEP00000013004.1"/>
    <property type="gene ID" value="ENSFHEG00000014477.1"/>
</dbReference>
<dbReference type="InterPro" id="IPR036179">
    <property type="entry name" value="Ig-like_dom_sf"/>
</dbReference>
<evidence type="ECO:0000313" key="2">
    <source>
        <dbReference type="Ensembl" id="ENSFHEP00000013004.1"/>
    </source>
</evidence>
<name>A0A3Q2PJT1_FUNHE</name>
<evidence type="ECO:0000313" key="3">
    <source>
        <dbReference type="Proteomes" id="UP000265000"/>
    </source>
</evidence>
<evidence type="ECO:0000256" key="1">
    <source>
        <dbReference type="SAM" id="Phobius"/>
    </source>
</evidence>
<dbReference type="SUPFAM" id="SSF48726">
    <property type="entry name" value="Immunoglobulin"/>
    <property type="match status" value="1"/>
</dbReference>
<organism evidence="2 3">
    <name type="scientific">Fundulus heteroclitus</name>
    <name type="common">Killifish</name>
    <name type="synonym">Mummichog</name>
    <dbReference type="NCBI Taxonomy" id="8078"/>
    <lineage>
        <taxon>Eukaryota</taxon>
        <taxon>Metazoa</taxon>
        <taxon>Chordata</taxon>
        <taxon>Craniata</taxon>
        <taxon>Vertebrata</taxon>
        <taxon>Euteleostomi</taxon>
        <taxon>Actinopterygii</taxon>
        <taxon>Neopterygii</taxon>
        <taxon>Teleostei</taxon>
        <taxon>Neoteleostei</taxon>
        <taxon>Acanthomorphata</taxon>
        <taxon>Ovalentaria</taxon>
        <taxon>Atherinomorphae</taxon>
        <taxon>Cyprinodontiformes</taxon>
        <taxon>Fundulidae</taxon>
        <taxon>Fundulus</taxon>
    </lineage>
</organism>
<keyword evidence="3" id="KW-1185">Reference proteome</keyword>
<keyword evidence="1" id="KW-1133">Transmembrane helix</keyword>
<keyword evidence="1" id="KW-0472">Membrane</keyword>
<dbReference type="GeneTree" id="ENSGT00940000179165"/>
<reference evidence="2" key="2">
    <citation type="submission" date="2025-09" db="UniProtKB">
        <authorList>
            <consortium name="Ensembl"/>
        </authorList>
    </citation>
    <scope>IDENTIFICATION</scope>
</reference>
<sequence length="141" mass="16505">MKTCYFFNLISCFLVIYFFYVSLLGIMECNFTQHNDQQCYGALGEPLIFHLPVHGRMTLTKNKDIIFKLVNNTSLESTPWYDKSYKFLRNGIYKFDNTTKTDSGVYQLQVFDIDGREITTININVQILGMSKFIMFHSLCM</sequence>
<dbReference type="Proteomes" id="UP000265000">
    <property type="component" value="Unplaced"/>
</dbReference>
<evidence type="ECO:0008006" key="4">
    <source>
        <dbReference type="Google" id="ProtNLM"/>
    </source>
</evidence>
<dbReference type="Gene3D" id="2.60.40.10">
    <property type="entry name" value="Immunoglobulins"/>
    <property type="match status" value="1"/>
</dbReference>
<protein>
    <recommendedName>
        <fullName evidence="4">Immunoglobulin V-set domain-containing protein</fullName>
    </recommendedName>
</protein>
<dbReference type="InterPro" id="IPR013783">
    <property type="entry name" value="Ig-like_fold"/>
</dbReference>
<proteinExistence type="predicted"/>
<reference evidence="2" key="1">
    <citation type="submission" date="2025-08" db="UniProtKB">
        <authorList>
            <consortium name="Ensembl"/>
        </authorList>
    </citation>
    <scope>IDENTIFICATION</scope>
</reference>
<keyword evidence="1" id="KW-0812">Transmembrane</keyword>
<dbReference type="InterPro" id="IPR015632">
    <property type="entry name" value="CD2"/>
</dbReference>
<accession>A0A3Q2PJT1</accession>
<dbReference type="PRINTS" id="PR01870">
    <property type="entry name" value="CD2ANTIGEN"/>
</dbReference>
<feature type="transmembrane region" description="Helical" evidence="1">
    <location>
        <begin position="6"/>
        <end position="27"/>
    </location>
</feature>